<feature type="transmembrane region" description="Helical" evidence="1">
    <location>
        <begin position="12"/>
        <end position="32"/>
    </location>
</feature>
<feature type="transmembrane region" description="Helical" evidence="1">
    <location>
        <begin position="96"/>
        <end position="117"/>
    </location>
</feature>
<dbReference type="Proteomes" id="UP000295367">
    <property type="component" value="Unassembled WGS sequence"/>
</dbReference>
<dbReference type="RefSeq" id="WP_124947230.1">
    <property type="nucleotide sequence ID" value="NZ_BHVT01000069.1"/>
</dbReference>
<evidence type="ECO:0000313" key="3">
    <source>
        <dbReference type="Proteomes" id="UP000295367"/>
    </source>
</evidence>
<dbReference type="Pfam" id="PF09721">
    <property type="entry name" value="Exosortase_EpsH"/>
    <property type="match status" value="1"/>
</dbReference>
<evidence type="ECO:0000256" key="1">
    <source>
        <dbReference type="SAM" id="Phobius"/>
    </source>
</evidence>
<proteinExistence type="predicted"/>
<gene>
    <name evidence="2" type="ORF">EDC63_11569</name>
</gene>
<protein>
    <submittedName>
        <fullName evidence="2">Exosortase</fullName>
    </submittedName>
</protein>
<keyword evidence="1" id="KW-0812">Transmembrane</keyword>
<dbReference type="OrthoDB" id="9797363at2"/>
<evidence type="ECO:0000313" key="2">
    <source>
        <dbReference type="EMBL" id="TCV83444.1"/>
    </source>
</evidence>
<feature type="transmembrane region" description="Helical" evidence="1">
    <location>
        <begin position="124"/>
        <end position="142"/>
    </location>
</feature>
<keyword evidence="1" id="KW-1133">Transmembrane helix</keyword>
<dbReference type="InterPro" id="IPR019127">
    <property type="entry name" value="Exosortase"/>
</dbReference>
<keyword evidence="3" id="KW-1185">Reference proteome</keyword>
<dbReference type="EMBL" id="SMCO01000015">
    <property type="protein sequence ID" value="TCV83444.1"/>
    <property type="molecule type" value="Genomic_DNA"/>
</dbReference>
<feature type="transmembrane region" description="Helical" evidence="1">
    <location>
        <begin position="73"/>
        <end position="90"/>
    </location>
</feature>
<name>A0A4R3XZX8_9PROT</name>
<dbReference type="AlphaFoldDB" id="A0A4R3XZX8"/>
<keyword evidence="1" id="KW-0472">Membrane</keyword>
<comment type="caution">
    <text evidence="2">The sequence shown here is derived from an EMBL/GenBank/DDBJ whole genome shotgun (WGS) entry which is preliminary data.</text>
</comment>
<sequence>MSGKTVWREGRLIWGALVIVGLLLGVIFWDGFNEMVKVWGTQEEYSYGYIIPFITLFLIWQKKDQLEFLPFKGSWVGFAFVALGLVLFLVGNLSTIFVVVQYAFLLVLIGLLLSFTGWQGMRPIIVPLLFLAFMIPLPVFLFNSLSSQLQLISSQIGVWVIRLFGIIDPAR</sequence>
<reference evidence="2 3" key="1">
    <citation type="submission" date="2019-03" db="EMBL/GenBank/DDBJ databases">
        <title>Genomic Encyclopedia of Type Strains, Phase IV (KMG-IV): sequencing the most valuable type-strain genomes for metagenomic binning, comparative biology and taxonomic classification.</title>
        <authorList>
            <person name="Goeker M."/>
        </authorList>
    </citation>
    <scope>NUCLEOTIDE SEQUENCE [LARGE SCALE GENOMIC DNA]</scope>
    <source>
        <strain evidence="2 3">DSM 100309</strain>
    </source>
</reference>
<feature type="transmembrane region" description="Helical" evidence="1">
    <location>
        <begin position="44"/>
        <end position="61"/>
    </location>
</feature>
<organism evidence="2 3">
    <name type="scientific">Sulfurirhabdus autotrophica</name>
    <dbReference type="NCBI Taxonomy" id="1706046"/>
    <lineage>
        <taxon>Bacteria</taxon>
        <taxon>Pseudomonadati</taxon>
        <taxon>Pseudomonadota</taxon>
        <taxon>Betaproteobacteria</taxon>
        <taxon>Nitrosomonadales</taxon>
        <taxon>Sulfuricellaceae</taxon>
        <taxon>Sulfurirhabdus</taxon>
    </lineage>
</organism>
<accession>A0A4R3XZX8</accession>